<protein>
    <submittedName>
        <fullName evidence="4">Uncharacterized protein</fullName>
    </submittedName>
</protein>
<evidence type="ECO:0000313" key="4">
    <source>
        <dbReference type="EMBL" id="EHB13924.1"/>
    </source>
</evidence>
<sequence>MEKLEMTLQHKYLAFLSGLPALYSVALSMATAPAIPSQSVTTEMVPGSMETPKEPLAQNISLKEPSRRLGPCFQSDNETWADNADFQPEVQVEGTRESVPLESQTHPAVPYSSKAHILSKINFHLRKKVLEIKLGVPIRSRESRKLTAAGPEDKSSQVSLNSLSNQGSTVLQELPIPPDSSPAPDSDWVHFKEHLASQLKVVQHNQKPTSSKAVPPASTHWPSKISQPSMGMTEAEVLCVQVEASVNNPSPEEPWSCEPQSPGKDKDSAQIPTLAEERENLGRPKAAGDLGEGDAGLGLSVSSAERHPEEDQKPEEMLQNRKPQGSWRWTHSCHLVDLQQHSSWYHPQLKLPEPYPEVPGGKESEHDMKGCQRRLNVLLKPAKIPESFHPAMAQLSQGQTFLGQATQHKPWKGQILQGQVFQGQRMPAHSHQRPSLPDSGFINKMKSFLHLFGNVNNQYKYATTKGRVGGHHVLYTCQGSQKHKRKSCPQPHREN</sequence>
<keyword evidence="3" id="KW-0472">Membrane</keyword>
<dbReference type="EMBL" id="JH172323">
    <property type="protein sequence ID" value="EHB13924.1"/>
    <property type="molecule type" value="Genomic_DNA"/>
</dbReference>
<dbReference type="PANTHER" id="PTHR21859">
    <property type="entry name" value="ACROSOME-SPECIFIC PROTEIN"/>
    <property type="match status" value="1"/>
</dbReference>
<keyword evidence="3" id="KW-0812">Transmembrane</keyword>
<evidence type="ECO:0000256" key="3">
    <source>
        <dbReference type="SAM" id="Phobius"/>
    </source>
</evidence>
<accession>G5BXB3</accession>
<dbReference type="Proteomes" id="UP000006813">
    <property type="component" value="Unassembled WGS sequence"/>
</dbReference>
<organism evidence="4 5">
    <name type="scientific">Heterocephalus glaber</name>
    <name type="common">Naked mole rat</name>
    <dbReference type="NCBI Taxonomy" id="10181"/>
    <lineage>
        <taxon>Eukaryota</taxon>
        <taxon>Metazoa</taxon>
        <taxon>Chordata</taxon>
        <taxon>Craniata</taxon>
        <taxon>Vertebrata</taxon>
        <taxon>Euteleostomi</taxon>
        <taxon>Mammalia</taxon>
        <taxon>Eutheria</taxon>
        <taxon>Euarchontoglires</taxon>
        <taxon>Glires</taxon>
        <taxon>Rodentia</taxon>
        <taxon>Hystricomorpha</taxon>
        <taxon>Bathyergidae</taxon>
        <taxon>Heterocephalus</taxon>
    </lineage>
</organism>
<feature type="transmembrane region" description="Helical" evidence="3">
    <location>
        <begin position="12"/>
        <end position="35"/>
    </location>
</feature>
<dbReference type="eggNOG" id="ENOG502SM6T">
    <property type="taxonomic scope" value="Eukaryota"/>
</dbReference>
<evidence type="ECO:0000256" key="1">
    <source>
        <dbReference type="ARBA" id="ARBA00035009"/>
    </source>
</evidence>
<feature type="compositionally biased region" description="Basic and acidic residues" evidence="2">
    <location>
        <begin position="304"/>
        <end position="319"/>
    </location>
</feature>
<feature type="region of interest" description="Disordered" evidence="2">
    <location>
        <begin position="246"/>
        <end position="321"/>
    </location>
</feature>
<evidence type="ECO:0000256" key="2">
    <source>
        <dbReference type="SAM" id="MobiDB-lite"/>
    </source>
</evidence>
<dbReference type="PANTHER" id="PTHR21859:SF15">
    <property type="entry name" value="PROTEIN SPATA31F1-RELATED"/>
    <property type="match status" value="1"/>
</dbReference>
<feature type="region of interest" description="Disordered" evidence="2">
    <location>
        <begin position="204"/>
        <end position="225"/>
    </location>
</feature>
<keyword evidence="3" id="KW-1133">Transmembrane helix</keyword>
<comment type="similarity">
    <text evidence="1">Belongs to the SPATA31 family.</text>
</comment>
<gene>
    <name evidence="4" type="ORF">GW7_03428</name>
</gene>
<reference evidence="4 5" key="1">
    <citation type="journal article" date="2011" name="Nature">
        <title>Genome sequencing reveals insights into physiology and longevity of the naked mole rat.</title>
        <authorList>
            <person name="Kim E.B."/>
            <person name="Fang X."/>
            <person name="Fushan A.A."/>
            <person name="Huang Z."/>
            <person name="Lobanov A.V."/>
            <person name="Han L."/>
            <person name="Marino S.M."/>
            <person name="Sun X."/>
            <person name="Turanov A.A."/>
            <person name="Yang P."/>
            <person name="Yim S.H."/>
            <person name="Zhao X."/>
            <person name="Kasaikina M.V."/>
            <person name="Stoletzki N."/>
            <person name="Peng C."/>
            <person name="Polak P."/>
            <person name="Xiong Z."/>
            <person name="Kiezun A."/>
            <person name="Zhu Y."/>
            <person name="Chen Y."/>
            <person name="Kryukov G.V."/>
            <person name="Zhang Q."/>
            <person name="Peshkin L."/>
            <person name="Yang L."/>
            <person name="Bronson R.T."/>
            <person name="Buffenstein R."/>
            <person name="Wang B."/>
            <person name="Han C."/>
            <person name="Li Q."/>
            <person name="Chen L."/>
            <person name="Zhao W."/>
            <person name="Sunyaev S.R."/>
            <person name="Park T.J."/>
            <person name="Zhang G."/>
            <person name="Wang J."/>
            <person name="Gladyshev V.N."/>
        </authorList>
    </citation>
    <scope>NUCLEOTIDE SEQUENCE [LARGE SCALE GENOMIC DNA]</scope>
</reference>
<evidence type="ECO:0000313" key="5">
    <source>
        <dbReference type="Proteomes" id="UP000006813"/>
    </source>
</evidence>
<name>G5BXB3_HETGA</name>
<proteinExistence type="inferred from homology"/>
<dbReference type="STRING" id="10181.G5BXB3"/>
<dbReference type="AlphaFoldDB" id="G5BXB3"/>
<dbReference type="InParanoid" id="G5BXB3"/>